<comment type="similarity">
    <text evidence="2">Belongs to the TAF7 family.</text>
</comment>
<keyword evidence="5" id="KW-0539">Nucleus</keyword>
<evidence type="ECO:0000256" key="2">
    <source>
        <dbReference type="ARBA" id="ARBA00009368"/>
    </source>
</evidence>
<evidence type="ECO:0000256" key="3">
    <source>
        <dbReference type="ARBA" id="ARBA00023015"/>
    </source>
</evidence>
<dbReference type="GO" id="GO:0051123">
    <property type="term" value="P:RNA polymerase II preinitiation complex assembly"/>
    <property type="evidence" value="ECO:0007669"/>
    <property type="project" value="TreeGrafter"/>
</dbReference>
<dbReference type="InterPro" id="IPR006751">
    <property type="entry name" value="TAFII55_prot_cons_reg"/>
</dbReference>
<evidence type="ECO:0000313" key="7">
    <source>
        <dbReference type="EMBL" id="JAS71371.1"/>
    </source>
</evidence>
<proteinExistence type="inferred from homology"/>
<evidence type="ECO:0000256" key="1">
    <source>
        <dbReference type="ARBA" id="ARBA00004123"/>
    </source>
</evidence>
<dbReference type="GO" id="GO:0005669">
    <property type="term" value="C:transcription factor TFIID complex"/>
    <property type="evidence" value="ECO:0007669"/>
    <property type="project" value="InterPro"/>
</dbReference>
<protein>
    <recommendedName>
        <fullName evidence="6">TAFII55 protein conserved region domain-containing protein</fullName>
    </recommendedName>
</protein>
<feature type="domain" description="TAFII55 protein conserved region" evidence="6">
    <location>
        <begin position="1"/>
        <end position="104"/>
    </location>
</feature>
<keyword evidence="3" id="KW-0805">Transcription regulation</keyword>
<comment type="subcellular location">
    <subcellularLocation>
        <location evidence="1">Nucleus</location>
    </subcellularLocation>
</comment>
<dbReference type="Pfam" id="PF04658">
    <property type="entry name" value="TAFII55_N"/>
    <property type="match status" value="1"/>
</dbReference>
<dbReference type="GO" id="GO:0016251">
    <property type="term" value="F:RNA polymerase II general transcription initiation factor activity"/>
    <property type="evidence" value="ECO:0007669"/>
    <property type="project" value="TreeGrafter"/>
</dbReference>
<accession>A0A1B6H9P3</accession>
<keyword evidence="4" id="KW-0804">Transcription</keyword>
<dbReference type="EMBL" id="GECU01036335">
    <property type="protein sequence ID" value="JAS71371.1"/>
    <property type="molecule type" value="Transcribed_RNA"/>
</dbReference>
<dbReference type="PANTHER" id="PTHR12228">
    <property type="entry name" value="TRANSCRIPTION INITIATION FACTOR TFIID 55 KD SUBUNIT-RELATED"/>
    <property type="match status" value="1"/>
</dbReference>
<dbReference type="AlphaFoldDB" id="A0A1B6H9P3"/>
<evidence type="ECO:0000256" key="4">
    <source>
        <dbReference type="ARBA" id="ARBA00023163"/>
    </source>
</evidence>
<dbReference type="InterPro" id="IPR037817">
    <property type="entry name" value="TAF7"/>
</dbReference>
<reference evidence="7" key="1">
    <citation type="submission" date="2015-11" db="EMBL/GenBank/DDBJ databases">
        <title>De novo transcriptome assembly of four potential Pierce s Disease insect vectors from Arizona vineyards.</title>
        <authorList>
            <person name="Tassone E.E."/>
        </authorList>
    </citation>
    <scope>NUCLEOTIDE SEQUENCE</scope>
</reference>
<feature type="non-terminal residue" evidence="7">
    <location>
        <position position="104"/>
    </location>
</feature>
<dbReference type="SMART" id="SM01370">
    <property type="entry name" value="TAFII55_N"/>
    <property type="match status" value="1"/>
</dbReference>
<organism evidence="7">
    <name type="scientific">Homalodisca liturata</name>
    <dbReference type="NCBI Taxonomy" id="320908"/>
    <lineage>
        <taxon>Eukaryota</taxon>
        <taxon>Metazoa</taxon>
        <taxon>Ecdysozoa</taxon>
        <taxon>Arthropoda</taxon>
        <taxon>Hexapoda</taxon>
        <taxon>Insecta</taxon>
        <taxon>Pterygota</taxon>
        <taxon>Neoptera</taxon>
        <taxon>Paraneoptera</taxon>
        <taxon>Hemiptera</taxon>
        <taxon>Auchenorrhyncha</taxon>
        <taxon>Membracoidea</taxon>
        <taxon>Cicadellidae</taxon>
        <taxon>Cicadellinae</taxon>
        <taxon>Proconiini</taxon>
        <taxon>Homalodisca</taxon>
    </lineage>
</organism>
<name>A0A1B6H9P3_9HEMI</name>
<evidence type="ECO:0000259" key="6">
    <source>
        <dbReference type="SMART" id="SM01370"/>
    </source>
</evidence>
<evidence type="ECO:0000256" key="5">
    <source>
        <dbReference type="ARBA" id="ARBA00023242"/>
    </source>
</evidence>
<dbReference type="PANTHER" id="PTHR12228:SF0">
    <property type="entry name" value="TATA-BOX BINDING PROTEIN ASSOCIATED FACTOR 7"/>
    <property type="match status" value="1"/>
</dbReference>
<gene>
    <name evidence="7" type="ORF">g.56840</name>
</gene>
<sequence length="104" mass="11531">MEQQFILRLPEQLQNLDLSEARLVKHSPLEVSLLHGDSSYPGVICSLPTIVESHKDIDGKLFKVADVSTVIVIFAKKSIDAAAERTRIEADGLTPPMAHAREKR</sequence>